<comment type="caution">
    <text evidence="4">The sequence shown here is derived from an EMBL/GenBank/DDBJ whole genome shotgun (WGS) entry which is preliminary data.</text>
</comment>
<gene>
    <name evidence="4" type="ORF">GP486_002983</name>
</gene>
<dbReference type="Pfam" id="PF01709">
    <property type="entry name" value="Transcrip_reg"/>
    <property type="match status" value="1"/>
</dbReference>
<evidence type="ECO:0000259" key="3">
    <source>
        <dbReference type="Pfam" id="PF20772"/>
    </source>
</evidence>
<evidence type="ECO:0000259" key="2">
    <source>
        <dbReference type="Pfam" id="PF01709"/>
    </source>
</evidence>
<accession>A0A9P8RRK5</accession>
<comment type="similarity">
    <text evidence="1">Belongs to the TACO1 family.</text>
</comment>
<evidence type="ECO:0000313" key="4">
    <source>
        <dbReference type="EMBL" id="KAH0562318.1"/>
    </source>
</evidence>
<dbReference type="InterPro" id="IPR029072">
    <property type="entry name" value="YebC-like"/>
</dbReference>
<dbReference type="AlphaFoldDB" id="A0A9P8RRK5"/>
<dbReference type="PANTHER" id="PTHR12532:SF0">
    <property type="entry name" value="TRANSLATIONAL ACTIVATOR OF CYTOCHROME C OXIDASE 1"/>
    <property type="match status" value="1"/>
</dbReference>
<feature type="domain" description="TACO1/YebC-like second and third" evidence="2">
    <location>
        <begin position="57"/>
        <end position="214"/>
    </location>
</feature>
<proteinExistence type="inferred from homology"/>
<name>A0A9P8RRK5_9PEZI</name>
<dbReference type="InterPro" id="IPR026564">
    <property type="entry name" value="Transcrip_reg_TACO1-like_dom3"/>
</dbReference>
<reference evidence="4" key="1">
    <citation type="submission" date="2021-03" db="EMBL/GenBank/DDBJ databases">
        <title>Comparative genomics and phylogenomic investigation of the class Geoglossomycetes provide insights into ecological specialization and systematics.</title>
        <authorList>
            <person name="Melie T."/>
            <person name="Pirro S."/>
            <person name="Miller A.N."/>
            <person name="Quandt A."/>
        </authorList>
    </citation>
    <scope>NUCLEOTIDE SEQUENCE</scope>
    <source>
        <strain evidence="4">CAQ_001_2017</strain>
    </source>
</reference>
<dbReference type="InterPro" id="IPR002876">
    <property type="entry name" value="Transcrip_reg_TACO1-like"/>
</dbReference>
<dbReference type="InterPro" id="IPR049083">
    <property type="entry name" value="TACO1_YebC_N"/>
</dbReference>
<dbReference type="Pfam" id="PF20772">
    <property type="entry name" value="TACO1_YebC_N"/>
    <property type="match status" value="1"/>
</dbReference>
<dbReference type="Gene3D" id="1.10.10.200">
    <property type="match status" value="1"/>
</dbReference>
<dbReference type="Gene3D" id="3.30.70.980">
    <property type="match status" value="2"/>
</dbReference>
<dbReference type="InterPro" id="IPR048300">
    <property type="entry name" value="TACO1_YebC-like_2nd/3rd_dom"/>
</dbReference>
<keyword evidence="5" id="KW-1185">Reference proteome</keyword>
<organism evidence="4 5">
    <name type="scientific">Trichoglossum hirsutum</name>
    <dbReference type="NCBI Taxonomy" id="265104"/>
    <lineage>
        <taxon>Eukaryota</taxon>
        <taxon>Fungi</taxon>
        <taxon>Dikarya</taxon>
        <taxon>Ascomycota</taxon>
        <taxon>Pezizomycotina</taxon>
        <taxon>Geoglossomycetes</taxon>
        <taxon>Geoglossales</taxon>
        <taxon>Geoglossaceae</taxon>
        <taxon>Trichoglossum</taxon>
    </lineage>
</organism>
<evidence type="ECO:0008006" key="6">
    <source>
        <dbReference type="Google" id="ProtNLM"/>
    </source>
</evidence>
<dbReference type="InterPro" id="IPR017856">
    <property type="entry name" value="Integrase-like_N"/>
</dbReference>
<dbReference type="SUPFAM" id="SSF75625">
    <property type="entry name" value="YebC-like"/>
    <property type="match status" value="1"/>
</dbReference>
<dbReference type="Proteomes" id="UP000750711">
    <property type="component" value="Unassembled WGS sequence"/>
</dbReference>
<feature type="domain" description="TACO1/YebC-like N-terminal" evidence="3">
    <location>
        <begin position="10"/>
        <end position="48"/>
    </location>
</feature>
<evidence type="ECO:0000313" key="5">
    <source>
        <dbReference type="Proteomes" id="UP000750711"/>
    </source>
</evidence>
<protein>
    <recommendedName>
        <fullName evidence="6">YebC-like protein</fullName>
    </recommendedName>
</protein>
<evidence type="ECO:0000256" key="1">
    <source>
        <dbReference type="ARBA" id="ARBA00008724"/>
    </source>
</evidence>
<dbReference type="EMBL" id="JAGHQM010000370">
    <property type="protein sequence ID" value="KAH0562318.1"/>
    <property type="molecule type" value="Genomic_DNA"/>
</dbReference>
<sequence length="233" mass="24950">MFLELIHWLQVSGPDPGNNPRLATAIATAKKVGFPKSSISAAISRGQGVSASGTALESLVIECIGPGSVAMVIDCQTDNKARTLQDLRLIIKDHGGTTTPTGYMFSKRGRVVFESQEGMDMDNVFDDAVEAGAEDVDVDKDGNIIIFTEPSKTISAAAILSQRRGLKTLSSNIIWDANKDTIVSLEATRSLQELSDLIEDLQEDPSVQGVYLNAAQGSIDDVAWAELQNRVAV</sequence>
<dbReference type="GO" id="GO:0005739">
    <property type="term" value="C:mitochondrion"/>
    <property type="evidence" value="ECO:0007669"/>
    <property type="project" value="TreeGrafter"/>
</dbReference>
<dbReference type="PANTHER" id="PTHR12532">
    <property type="entry name" value="TRANSLATIONAL ACTIVATOR OF CYTOCHROME C OXIDASE 1"/>
    <property type="match status" value="1"/>
</dbReference>